<evidence type="ECO:0000256" key="1">
    <source>
        <dbReference type="SAM" id="MobiDB-lite"/>
    </source>
</evidence>
<comment type="caution">
    <text evidence="3">The sequence shown here is derived from an EMBL/GenBank/DDBJ whole genome shotgun (WGS) entry which is preliminary data.</text>
</comment>
<dbReference type="SUPFAM" id="SSF53335">
    <property type="entry name" value="S-adenosyl-L-methionine-dependent methyltransferases"/>
    <property type="match status" value="1"/>
</dbReference>
<gene>
    <name evidence="3" type="ORF">CCUG60884_04652</name>
</gene>
<feature type="compositionally biased region" description="Basic and acidic residues" evidence="1">
    <location>
        <begin position="16"/>
        <end position="31"/>
    </location>
</feature>
<dbReference type="InterPro" id="IPR013216">
    <property type="entry name" value="Methyltransf_11"/>
</dbReference>
<evidence type="ECO:0000259" key="2">
    <source>
        <dbReference type="Pfam" id="PF08241"/>
    </source>
</evidence>
<proteinExistence type="predicted"/>
<feature type="domain" description="Methyltransferase type 11" evidence="2">
    <location>
        <begin position="103"/>
        <end position="197"/>
    </location>
</feature>
<dbReference type="GO" id="GO:0008757">
    <property type="term" value="F:S-adenosylmethionine-dependent methyltransferase activity"/>
    <property type="evidence" value="ECO:0007669"/>
    <property type="project" value="InterPro"/>
</dbReference>
<feature type="compositionally biased region" description="Basic and acidic residues" evidence="1">
    <location>
        <begin position="44"/>
        <end position="53"/>
    </location>
</feature>
<dbReference type="AlphaFoldDB" id="A0A4R8SP06"/>
<accession>A0A4R8SP06</accession>
<dbReference type="STRING" id="404941.GCA_002013645_04264"/>
<name>A0A4R8SP06_9MYCO</name>
<dbReference type="EMBL" id="PECL01000014">
    <property type="protein sequence ID" value="TEA00759.1"/>
    <property type="molecule type" value="Genomic_DNA"/>
</dbReference>
<organism evidence="3 4">
    <name type="scientific">Mycobacteroides salmoniphilum</name>
    <dbReference type="NCBI Taxonomy" id="404941"/>
    <lineage>
        <taxon>Bacteria</taxon>
        <taxon>Bacillati</taxon>
        <taxon>Actinomycetota</taxon>
        <taxon>Actinomycetes</taxon>
        <taxon>Mycobacteriales</taxon>
        <taxon>Mycobacteriaceae</taxon>
        <taxon>Mycobacteroides</taxon>
    </lineage>
</organism>
<evidence type="ECO:0000313" key="4">
    <source>
        <dbReference type="Proteomes" id="UP000294604"/>
    </source>
</evidence>
<sequence length="253" mass="27825">MQNPSTGSTHAIIVLRRSDATQRGDAGRAQHPEVTARSGPVAEPRQEMAESRYSDSNIVPSLAVMAMNLVHRWCCSSEMWARKTESQLLPWALQGVELGEDALEIGPGYGANLRVLTRRTPRLTAVEIDETMASRLQRLYGDQATVIQGDGTKLGFDNDRFSSVVCFTMLHHVPTPDLQDELFAQAHRVLAPGGVFAGSDGVHSTFFRLLHIGDTYNPVPTASLQDRLRAVGFTDIEHHLDGGNQRWRAVKAA</sequence>
<feature type="region of interest" description="Disordered" evidence="1">
    <location>
        <begin position="16"/>
        <end position="53"/>
    </location>
</feature>
<evidence type="ECO:0000313" key="3">
    <source>
        <dbReference type="EMBL" id="TEA00759.1"/>
    </source>
</evidence>
<dbReference type="Gene3D" id="3.40.50.150">
    <property type="entry name" value="Vaccinia Virus protein VP39"/>
    <property type="match status" value="1"/>
</dbReference>
<reference evidence="3 4" key="1">
    <citation type="journal article" date="2019" name="Sci. Rep.">
        <title>Extended insight into the Mycobacterium chelonae-abscessus complex through whole genome sequencing of Mycobacterium salmoniphilum outbreak and Mycobacterium salmoniphilum-like strains.</title>
        <authorList>
            <person name="Behra P.R.K."/>
            <person name="Das S."/>
            <person name="Pettersson B.M.F."/>
            <person name="Shirreff L."/>
            <person name="DuCote T."/>
            <person name="Jacobsson K.G."/>
            <person name="Ennis D.G."/>
            <person name="Kirsebom L.A."/>
        </authorList>
    </citation>
    <scope>NUCLEOTIDE SEQUENCE [LARGE SCALE GENOMIC DNA]</scope>
    <source>
        <strain evidence="3 4">CCUG 60884</strain>
    </source>
</reference>
<dbReference type="InterPro" id="IPR029063">
    <property type="entry name" value="SAM-dependent_MTases_sf"/>
</dbReference>
<dbReference type="CDD" id="cd02440">
    <property type="entry name" value="AdoMet_MTases"/>
    <property type="match status" value="1"/>
</dbReference>
<dbReference type="Proteomes" id="UP000294604">
    <property type="component" value="Unassembled WGS sequence"/>
</dbReference>
<dbReference type="Pfam" id="PF08241">
    <property type="entry name" value="Methyltransf_11"/>
    <property type="match status" value="1"/>
</dbReference>
<dbReference type="PANTHER" id="PTHR43591">
    <property type="entry name" value="METHYLTRANSFERASE"/>
    <property type="match status" value="1"/>
</dbReference>
<protein>
    <recommendedName>
        <fullName evidence="2">Methyltransferase type 11 domain-containing protein</fullName>
    </recommendedName>
</protein>